<reference evidence="13 14" key="1">
    <citation type="submission" date="2021-01" db="EMBL/GenBank/DDBJ databases">
        <title>Whole genome shotgun sequence of Cellulomonas phragmiteti NBRC 110785.</title>
        <authorList>
            <person name="Komaki H."/>
            <person name="Tamura T."/>
        </authorList>
    </citation>
    <scope>NUCLEOTIDE SEQUENCE [LARGE SCALE GENOMIC DNA]</scope>
    <source>
        <strain evidence="13 14">NBRC 110785</strain>
    </source>
</reference>
<sequence>MITAGLPGRARKRFALLVGALAVLLLGSGMTAPGAQAAAGCRVDYTVPGQWPSGFTADVKVTNLGDPLDGWRVAWTFPAGQRVTQAWNATTTATGDQVVASHLGYNARVATGGTFSFGFNGSWAGSNTAPSAFTLNGVACTGQVGSTPTPTPTTSPTATASPAPTPTTSPRPTTSPTPTPSATPSPTPTPTPTPQPDDAMAVVAAMQPGWNLGNTLDAIPDETAWGNPLTTRELIRHVRSEGYRSIRIPVTWNGHHGPAPDYTIDPAWLARVEQVVDWSLDEDLYVMLNLHHDSWEWIDDYPADRAGVLARYRALWDQLATTFRDRSSRLVFESVNEPQFAGSTDAQGDVYTHELNVDFVERVRASGGGNATRLLVLPTLHTSSEQPRLDALAATIDQLDDPNLAATVHFYGWWPFSVNIAGGTHYSSNVEEDLVASFDRVAATFVERDVPVVIGEWALLAWDHTRPGIIQRGEFLKYLEAVGYHARTRGLTTMVWDAGQFLERPTLQWRDPGVHAMMRSSWTQRSGTASSDQVHLPRSGTLTARSLTLNLNGTTFQGLRHGGTDLVRGTDYTLAGTTLTLTPAALTRLAGDRAYGVNATLEARFSTGVPWRISIITSGTPVLAAATGTTSAFAIPTQFRGDTLATMEARYDDGSGAGPASWTTYKEFWSSFRPDASGTAITLTPEFFQEVRDGRVTLTFHFWSGAQVTYVITRSGTSVVGGPA</sequence>
<dbReference type="SUPFAM" id="SSF49384">
    <property type="entry name" value="Carbohydrate-binding domain"/>
    <property type="match status" value="1"/>
</dbReference>
<evidence type="ECO:0000256" key="11">
    <source>
        <dbReference type="SAM" id="SignalP"/>
    </source>
</evidence>
<dbReference type="InterPro" id="IPR001547">
    <property type="entry name" value="Glyco_hydro_5"/>
</dbReference>
<comment type="similarity">
    <text evidence="2">Belongs to the glycosyl hydrolase 5 (cellulase A) family.</text>
</comment>
<evidence type="ECO:0000256" key="7">
    <source>
        <dbReference type="ARBA" id="ARBA00023277"/>
    </source>
</evidence>
<evidence type="ECO:0000256" key="4">
    <source>
        <dbReference type="ARBA" id="ARBA00022729"/>
    </source>
</evidence>
<dbReference type="InterPro" id="IPR001919">
    <property type="entry name" value="CBD2"/>
</dbReference>
<dbReference type="Gene3D" id="3.20.20.80">
    <property type="entry name" value="Glycosidases"/>
    <property type="match status" value="1"/>
</dbReference>
<dbReference type="InterPro" id="IPR005102">
    <property type="entry name" value="Carbo-bd_X2"/>
</dbReference>
<keyword evidence="7" id="KW-0119">Carbohydrate metabolism</keyword>
<dbReference type="EMBL" id="BONP01000013">
    <property type="protein sequence ID" value="GIG40576.1"/>
    <property type="molecule type" value="Genomic_DNA"/>
</dbReference>
<dbReference type="PANTHER" id="PTHR31297:SF41">
    <property type="entry name" value="ENDOGLUCANASE, PUTATIVE (AFU_ORTHOLOGUE AFUA_5G01830)-RELATED"/>
    <property type="match status" value="1"/>
</dbReference>
<feature type="compositionally biased region" description="Pro residues" evidence="10">
    <location>
        <begin position="163"/>
        <end position="195"/>
    </location>
</feature>
<keyword evidence="5" id="KW-0378">Hydrolase</keyword>
<keyword evidence="9" id="KW-0624">Polysaccharide degradation</keyword>
<dbReference type="InterPro" id="IPR017853">
    <property type="entry name" value="GH"/>
</dbReference>
<protein>
    <recommendedName>
        <fullName evidence="3">cellulase</fullName>
        <ecNumber evidence="3">3.2.1.4</ecNumber>
    </recommendedName>
</protein>
<name>A0ABQ4DMK0_9CELL</name>
<dbReference type="EC" id="3.2.1.4" evidence="3"/>
<feature type="chain" id="PRO_5045983993" description="cellulase" evidence="11">
    <location>
        <begin position="38"/>
        <end position="724"/>
    </location>
</feature>
<accession>A0ABQ4DMK0</accession>
<feature type="region of interest" description="Disordered" evidence="10">
    <location>
        <begin position="144"/>
        <end position="197"/>
    </location>
</feature>
<evidence type="ECO:0000256" key="6">
    <source>
        <dbReference type="ARBA" id="ARBA00023001"/>
    </source>
</evidence>
<feature type="compositionally biased region" description="Low complexity" evidence="10">
    <location>
        <begin position="146"/>
        <end position="162"/>
    </location>
</feature>
<dbReference type="InterPro" id="IPR013783">
    <property type="entry name" value="Ig-like_fold"/>
</dbReference>
<dbReference type="SMART" id="SM00637">
    <property type="entry name" value="CBD_II"/>
    <property type="match status" value="1"/>
</dbReference>
<organism evidence="13 14">
    <name type="scientific">Cellulomonas phragmiteti</name>
    <dbReference type="NCBI Taxonomy" id="478780"/>
    <lineage>
        <taxon>Bacteria</taxon>
        <taxon>Bacillati</taxon>
        <taxon>Actinomycetota</taxon>
        <taxon>Actinomycetes</taxon>
        <taxon>Micrococcales</taxon>
        <taxon>Cellulomonadaceae</taxon>
        <taxon>Cellulomonas</taxon>
    </lineage>
</organism>
<dbReference type="InterPro" id="IPR012291">
    <property type="entry name" value="CBM2_carb-bd_dom_sf"/>
</dbReference>
<dbReference type="PROSITE" id="PS51173">
    <property type="entry name" value="CBM2"/>
    <property type="match status" value="1"/>
</dbReference>
<dbReference type="SUPFAM" id="SSF81296">
    <property type="entry name" value="E set domains"/>
    <property type="match status" value="1"/>
</dbReference>
<dbReference type="InterPro" id="IPR050386">
    <property type="entry name" value="Glycosyl_hydrolase_5"/>
</dbReference>
<keyword evidence="14" id="KW-1185">Reference proteome</keyword>
<evidence type="ECO:0000256" key="8">
    <source>
        <dbReference type="ARBA" id="ARBA00023295"/>
    </source>
</evidence>
<evidence type="ECO:0000256" key="2">
    <source>
        <dbReference type="ARBA" id="ARBA00005641"/>
    </source>
</evidence>
<comment type="catalytic activity">
    <reaction evidence="1">
        <text>Endohydrolysis of (1-&gt;4)-beta-D-glucosidic linkages in cellulose, lichenin and cereal beta-D-glucans.</text>
        <dbReference type="EC" id="3.2.1.4"/>
    </reaction>
</comment>
<dbReference type="Pfam" id="PF00150">
    <property type="entry name" value="Cellulase"/>
    <property type="match status" value="1"/>
</dbReference>
<dbReference type="Pfam" id="PF00553">
    <property type="entry name" value="CBM_2"/>
    <property type="match status" value="1"/>
</dbReference>
<evidence type="ECO:0000256" key="10">
    <source>
        <dbReference type="SAM" id="MobiDB-lite"/>
    </source>
</evidence>
<dbReference type="Gene3D" id="2.60.40.10">
    <property type="entry name" value="Immunoglobulins"/>
    <property type="match status" value="1"/>
</dbReference>
<dbReference type="RefSeq" id="WP_203674404.1">
    <property type="nucleotide sequence ID" value="NZ_BONP01000013.1"/>
</dbReference>
<evidence type="ECO:0000313" key="14">
    <source>
        <dbReference type="Proteomes" id="UP000614741"/>
    </source>
</evidence>
<proteinExistence type="inferred from homology"/>
<dbReference type="Proteomes" id="UP000614741">
    <property type="component" value="Unassembled WGS sequence"/>
</dbReference>
<evidence type="ECO:0000313" key="13">
    <source>
        <dbReference type="EMBL" id="GIG40576.1"/>
    </source>
</evidence>
<feature type="signal peptide" evidence="11">
    <location>
        <begin position="1"/>
        <end position="37"/>
    </location>
</feature>
<dbReference type="PANTHER" id="PTHR31297">
    <property type="entry name" value="GLUCAN ENDO-1,6-BETA-GLUCOSIDASE B"/>
    <property type="match status" value="1"/>
</dbReference>
<dbReference type="Pfam" id="PF18448">
    <property type="entry name" value="CBM46"/>
    <property type="match status" value="1"/>
</dbReference>
<feature type="domain" description="CBM2" evidence="12">
    <location>
        <begin position="34"/>
        <end position="143"/>
    </location>
</feature>
<evidence type="ECO:0000259" key="12">
    <source>
        <dbReference type="PROSITE" id="PS51173"/>
    </source>
</evidence>
<keyword evidence="8" id="KW-0326">Glycosidase</keyword>
<dbReference type="Pfam" id="PF03442">
    <property type="entry name" value="CBM_X2"/>
    <property type="match status" value="1"/>
</dbReference>
<evidence type="ECO:0000256" key="5">
    <source>
        <dbReference type="ARBA" id="ARBA00022801"/>
    </source>
</evidence>
<dbReference type="InterPro" id="IPR008965">
    <property type="entry name" value="CBM2/CBM3_carb-bd_dom_sf"/>
</dbReference>
<dbReference type="InterPro" id="IPR040946">
    <property type="entry name" value="CBM46"/>
</dbReference>
<evidence type="ECO:0000256" key="9">
    <source>
        <dbReference type="ARBA" id="ARBA00023326"/>
    </source>
</evidence>
<evidence type="ECO:0000256" key="1">
    <source>
        <dbReference type="ARBA" id="ARBA00000966"/>
    </source>
</evidence>
<dbReference type="SUPFAM" id="SSF51445">
    <property type="entry name" value="(Trans)glycosidases"/>
    <property type="match status" value="1"/>
</dbReference>
<dbReference type="Gene3D" id="2.60.40.290">
    <property type="match status" value="1"/>
</dbReference>
<gene>
    <name evidence="13" type="ORF">Cph01nite_23380</name>
</gene>
<comment type="caution">
    <text evidence="13">The sequence shown here is derived from an EMBL/GenBank/DDBJ whole genome shotgun (WGS) entry which is preliminary data.</text>
</comment>
<dbReference type="InterPro" id="IPR014756">
    <property type="entry name" value="Ig_E-set"/>
</dbReference>
<keyword evidence="4 11" id="KW-0732">Signal</keyword>
<evidence type="ECO:0000256" key="3">
    <source>
        <dbReference type="ARBA" id="ARBA00012601"/>
    </source>
</evidence>
<keyword evidence="6" id="KW-0136">Cellulose degradation</keyword>